<dbReference type="GO" id="GO:0005886">
    <property type="term" value="C:plasma membrane"/>
    <property type="evidence" value="ECO:0007669"/>
    <property type="project" value="TreeGrafter"/>
</dbReference>
<protein>
    <submittedName>
        <fullName evidence="2">Mannose permease IID component</fullName>
    </submittedName>
</protein>
<accession>A0A485M2N6</accession>
<dbReference type="GO" id="GO:0009401">
    <property type="term" value="P:phosphoenolpyruvate-dependent sugar phosphotransferase system"/>
    <property type="evidence" value="ECO:0007669"/>
    <property type="project" value="InterPro"/>
</dbReference>
<dbReference type="PROSITE" id="PS51108">
    <property type="entry name" value="PTS_EIID"/>
    <property type="match status" value="1"/>
</dbReference>
<dbReference type="InterPro" id="IPR050303">
    <property type="entry name" value="GatZ_KbaZ_carbometab"/>
</dbReference>
<dbReference type="PANTHER" id="PTHR32502">
    <property type="entry name" value="N-ACETYLGALACTOSAMINE PERMEASE II COMPONENT-RELATED"/>
    <property type="match status" value="1"/>
</dbReference>
<dbReference type="Pfam" id="PF03613">
    <property type="entry name" value="EIID-AGA"/>
    <property type="match status" value="1"/>
</dbReference>
<evidence type="ECO:0000313" key="2">
    <source>
        <dbReference type="EMBL" id="VFU16982.1"/>
    </source>
</evidence>
<dbReference type="AlphaFoldDB" id="A0A485M2N6"/>
<reference evidence="2" key="1">
    <citation type="submission" date="2019-03" db="EMBL/GenBank/DDBJ databases">
        <authorList>
            <person name="Hao L."/>
        </authorList>
    </citation>
    <scope>NUCLEOTIDE SEQUENCE</scope>
</reference>
<dbReference type="EMBL" id="CAADRM010000125">
    <property type="protein sequence ID" value="VFU16982.1"/>
    <property type="molecule type" value="Genomic_DNA"/>
</dbReference>
<evidence type="ECO:0000256" key="1">
    <source>
        <dbReference type="SAM" id="Phobius"/>
    </source>
</evidence>
<keyword evidence="1" id="KW-0812">Transmembrane</keyword>
<proteinExistence type="predicted"/>
<organism evidence="2">
    <name type="scientific">anaerobic digester metagenome</name>
    <dbReference type="NCBI Taxonomy" id="1263854"/>
    <lineage>
        <taxon>unclassified sequences</taxon>
        <taxon>metagenomes</taxon>
        <taxon>ecological metagenomes</taxon>
    </lineage>
</organism>
<keyword evidence="1" id="KW-0472">Membrane</keyword>
<gene>
    <name evidence="2" type="primary">manZ</name>
    <name evidence="2" type="ORF">SCFA_60006</name>
</gene>
<name>A0A485M2N6_9ZZZZ</name>
<feature type="transmembrane region" description="Helical" evidence="1">
    <location>
        <begin position="191"/>
        <end position="208"/>
    </location>
</feature>
<sequence>MSRAYCHHGFFCASDSQAVKLSKSAIAKIIWRFFFVQGAWNFRGMQNIGFVYAMLPGLKKVRPADAEKAAEKYLRFFNTHPYMAPAIGGVFLNMEERGDEAAIENIRPGISGSLAALGDTFFWATLKPIIALLLLLALMGDNVWAMVLVLLLYNSIHLWAMTWGFARGYRNGPSGALDLAGILSIDRTKRIALAIPLLAGMVIAVMSLKNDTGWALLGVNLLVFIAAAAAFRLKLGVLWIFYGVFTLSLVWTIMK</sequence>
<dbReference type="PANTHER" id="PTHR32502:SF27">
    <property type="entry name" value="PTS SYSTEM, MANNOSE-SPECIFIC IID COMPONENT"/>
    <property type="match status" value="1"/>
</dbReference>
<feature type="transmembrane region" description="Helical" evidence="1">
    <location>
        <begin position="214"/>
        <end position="231"/>
    </location>
</feature>
<dbReference type="InterPro" id="IPR004704">
    <property type="entry name" value="PTS_IID_man"/>
</dbReference>
<keyword evidence="1" id="KW-1133">Transmembrane helix</keyword>
<feature type="transmembrane region" description="Helical" evidence="1">
    <location>
        <begin position="236"/>
        <end position="254"/>
    </location>
</feature>